<dbReference type="Proteomes" id="UP000681720">
    <property type="component" value="Unassembled WGS sequence"/>
</dbReference>
<sequence>DDSFGTVSRVKDKENNLFYALKTIPKKPGNKSKASSVDNEVKLLTEQINDQPIYLLSGGDRSGRGGDRSGRGGDRSGRGGDRSGRGGDRSERGGDRSGCSDKDESADRSERDDQVAG</sequence>
<feature type="non-terminal residue" evidence="2">
    <location>
        <position position="1"/>
    </location>
</feature>
<dbReference type="AlphaFoldDB" id="A0A8S3GAM4"/>
<feature type="compositionally biased region" description="Basic and acidic residues" evidence="1">
    <location>
        <begin position="61"/>
        <end position="117"/>
    </location>
</feature>
<evidence type="ECO:0000256" key="1">
    <source>
        <dbReference type="SAM" id="MobiDB-lite"/>
    </source>
</evidence>
<protein>
    <submittedName>
        <fullName evidence="2">Uncharacterized protein</fullName>
    </submittedName>
</protein>
<proteinExistence type="predicted"/>
<feature type="non-terminal residue" evidence="2">
    <location>
        <position position="117"/>
    </location>
</feature>
<dbReference type="Gene3D" id="3.30.200.20">
    <property type="entry name" value="Phosphorylase Kinase, domain 1"/>
    <property type="match status" value="1"/>
</dbReference>
<gene>
    <name evidence="2" type="ORF">GIL414_LOCUS65451</name>
</gene>
<organism evidence="2 3">
    <name type="scientific">Rotaria magnacalcarata</name>
    <dbReference type="NCBI Taxonomy" id="392030"/>
    <lineage>
        <taxon>Eukaryota</taxon>
        <taxon>Metazoa</taxon>
        <taxon>Spiralia</taxon>
        <taxon>Gnathifera</taxon>
        <taxon>Rotifera</taxon>
        <taxon>Eurotatoria</taxon>
        <taxon>Bdelloidea</taxon>
        <taxon>Philodinida</taxon>
        <taxon>Philodinidae</taxon>
        <taxon>Rotaria</taxon>
    </lineage>
</organism>
<evidence type="ECO:0000313" key="2">
    <source>
        <dbReference type="EMBL" id="CAF5156627.1"/>
    </source>
</evidence>
<name>A0A8S3GAM4_9BILA</name>
<comment type="caution">
    <text evidence="2">The sequence shown here is derived from an EMBL/GenBank/DDBJ whole genome shotgun (WGS) entry which is preliminary data.</text>
</comment>
<dbReference type="EMBL" id="CAJOBJ010294350">
    <property type="protein sequence ID" value="CAF5156627.1"/>
    <property type="molecule type" value="Genomic_DNA"/>
</dbReference>
<reference evidence="2" key="1">
    <citation type="submission" date="2021-02" db="EMBL/GenBank/DDBJ databases">
        <authorList>
            <person name="Nowell W R."/>
        </authorList>
    </citation>
    <scope>NUCLEOTIDE SEQUENCE</scope>
</reference>
<feature type="region of interest" description="Disordered" evidence="1">
    <location>
        <begin position="47"/>
        <end position="117"/>
    </location>
</feature>
<evidence type="ECO:0000313" key="3">
    <source>
        <dbReference type="Proteomes" id="UP000681720"/>
    </source>
</evidence>
<accession>A0A8S3GAM4</accession>